<sequence length="137" mass="14831">MHFDHIGLNVADLEAQATWYERALGLTRTLPFSVPPIDLTGLFLIDGNGFALELIHRPGNVAGMDAANPGEAALTRGYGHFCLRVADVDASFAQLVAAGAEVAIAPQESPEPGVRFAYVRDPEGNLIEFHDRKHPVR</sequence>
<dbReference type="InterPro" id="IPR004360">
    <property type="entry name" value="Glyas_Fos-R_dOase_dom"/>
</dbReference>
<dbReference type="EMBL" id="CAFBMB010000010">
    <property type="protein sequence ID" value="CAB4889729.1"/>
    <property type="molecule type" value="Genomic_DNA"/>
</dbReference>
<dbReference type="InterPro" id="IPR037523">
    <property type="entry name" value="VOC_core"/>
</dbReference>
<keyword evidence="1" id="KW-0479">Metal-binding</keyword>
<proteinExistence type="predicted"/>
<evidence type="ECO:0000256" key="1">
    <source>
        <dbReference type="ARBA" id="ARBA00022723"/>
    </source>
</evidence>
<reference evidence="3" key="1">
    <citation type="submission" date="2020-05" db="EMBL/GenBank/DDBJ databases">
        <authorList>
            <person name="Chiriac C."/>
            <person name="Salcher M."/>
            <person name="Ghai R."/>
            <person name="Kavagutti S V."/>
        </authorList>
    </citation>
    <scope>NUCLEOTIDE SEQUENCE</scope>
</reference>
<dbReference type="Gene3D" id="3.10.180.10">
    <property type="entry name" value="2,3-Dihydroxybiphenyl 1,2-Dioxygenase, domain 1"/>
    <property type="match status" value="1"/>
</dbReference>
<protein>
    <submittedName>
        <fullName evidence="3">Unannotated protein</fullName>
    </submittedName>
</protein>
<dbReference type="GO" id="GO:0046491">
    <property type="term" value="P:L-methylmalonyl-CoA metabolic process"/>
    <property type="evidence" value="ECO:0007669"/>
    <property type="project" value="TreeGrafter"/>
</dbReference>
<gene>
    <name evidence="3" type="ORF">UFOPK3516_00262</name>
</gene>
<dbReference type="CDD" id="cd06587">
    <property type="entry name" value="VOC"/>
    <property type="match status" value="1"/>
</dbReference>
<dbReference type="GO" id="GO:0004493">
    <property type="term" value="F:methylmalonyl-CoA epimerase activity"/>
    <property type="evidence" value="ECO:0007669"/>
    <property type="project" value="TreeGrafter"/>
</dbReference>
<dbReference type="Pfam" id="PF00903">
    <property type="entry name" value="Glyoxalase"/>
    <property type="match status" value="1"/>
</dbReference>
<dbReference type="PANTHER" id="PTHR43048:SF3">
    <property type="entry name" value="METHYLMALONYL-COA EPIMERASE, MITOCHONDRIAL"/>
    <property type="match status" value="1"/>
</dbReference>
<evidence type="ECO:0000259" key="2">
    <source>
        <dbReference type="PROSITE" id="PS51819"/>
    </source>
</evidence>
<evidence type="ECO:0000313" key="3">
    <source>
        <dbReference type="EMBL" id="CAB4889729.1"/>
    </source>
</evidence>
<dbReference type="PANTHER" id="PTHR43048">
    <property type="entry name" value="METHYLMALONYL-COA EPIMERASE"/>
    <property type="match status" value="1"/>
</dbReference>
<dbReference type="AlphaFoldDB" id="A0A6J7FBL6"/>
<dbReference type="InterPro" id="IPR029068">
    <property type="entry name" value="Glyas_Bleomycin-R_OHBP_Dase"/>
</dbReference>
<dbReference type="GO" id="GO:0046872">
    <property type="term" value="F:metal ion binding"/>
    <property type="evidence" value="ECO:0007669"/>
    <property type="project" value="UniProtKB-KW"/>
</dbReference>
<accession>A0A6J7FBL6</accession>
<organism evidence="3">
    <name type="scientific">freshwater metagenome</name>
    <dbReference type="NCBI Taxonomy" id="449393"/>
    <lineage>
        <taxon>unclassified sequences</taxon>
        <taxon>metagenomes</taxon>
        <taxon>ecological metagenomes</taxon>
    </lineage>
</organism>
<dbReference type="PROSITE" id="PS51819">
    <property type="entry name" value="VOC"/>
    <property type="match status" value="1"/>
</dbReference>
<name>A0A6J7FBL6_9ZZZZ</name>
<dbReference type="InterPro" id="IPR051785">
    <property type="entry name" value="MMCE/EMCE_epimerase"/>
</dbReference>
<dbReference type="SUPFAM" id="SSF54593">
    <property type="entry name" value="Glyoxalase/Bleomycin resistance protein/Dihydroxybiphenyl dioxygenase"/>
    <property type="match status" value="1"/>
</dbReference>
<feature type="domain" description="VOC" evidence="2">
    <location>
        <begin position="2"/>
        <end position="132"/>
    </location>
</feature>